<dbReference type="InterPro" id="IPR014001">
    <property type="entry name" value="Helicase_ATP-bd"/>
</dbReference>
<reference evidence="6 7" key="1">
    <citation type="submission" date="2020-10" db="EMBL/GenBank/DDBJ databases">
        <title>Ca. Dormibacterota MAGs.</title>
        <authorList>
            <person name="Montgomery K."/>
        </authorList>
    </citation>
    <scope>NUCLEOTIDE SEQUENCE [LARGE SCALE GENOMIC DNA]</scope>
    <source>
        <strain evidence="6">Mitchell_Peninsula_5</strain>
    </source>
</reference>
<feature type="domain" description="Helicase ATP-binding" evidence="4">
    <location>
        <begin position="69"/>
        <end position="249"/>
    </location>
</feature>
<dbReference type="GO" id="GO:0003676">
    <property type="term" value="F:nucleic acid binding"/>
    <property type="evidence" value="ECO:0007669"/>
    <property type="project" value="InterPro"/>
</dbReference>
<dbReference type="AlphaFoldDB" id="A0A934KJR7"/>
<dbReference type="PROSITE" id="PS51194">
    <property type="entry name" value="HELICASE_CTER"/>
    <property type="match status" value="1"/>
</dbReference>
<comment type="caution">
    <text evidence="6">The sequence shown here is derived from an EMBL/GenBank/DDBJ whole genome shotgun (WGS) entry which is preliminary data.</text>
</comment>
<dbReference type="GO" id="GO:0006289">
    <property type="term" value="P:nucleotide-excision repair"/>
    <property type="evidence" value="ECO:0007669"/>
    <property type="project" value="TreeGrafter"/>
</dbReference>
<evidence type="ECO:0000313" key="7">
    <source>
        <dbReference type="Proteomes" id="UP000614410"/>
    </source>
</evidence>
<dbReference type="Proteomes" id="UP000614410">
    <property type="component" value="Unassembled WGS sequence"/>
</dbReference>
<dbReference type="InterPro" id="IPR018973">
    <property type="entry name" value="MZB"/>
</dbReference>
<evidence type="ECO:0000256" key="2">
    <source>
        <dbReference type="ARBA" id="ARBA00022840"/>
    </source>
</evidence>
<evidence type="ECO:0000256" key="3">
    <source>
        <dbReference type="SAM" id="MobiDB-lite"/>
    </source>
</evidence>
<dbReference type="GO" id="GO:0005524">
    <property type="term" value="F:ATP binding"/>
    <property type="evidence" value="ECO:0007669"/>
    <property type="project" value="UniProtKB-KW"/>
</dbReference>
<dbReference type="SMART" id="SM00490">
    <property type="entry name" value="HELICc"/>
    <property type="match status" value="1"/>
</dbReference>
<evidence type="ECO:0000259" key="5">
    <source>
        <dbReference type="PROSITE" id="PS51194"/>
    </source>
</evidence>
<dbReference type="SMART" id="SM00487">
    <property type="entry name" value="DEXDc"/>
    <property type="match status" value="1"/>
</dbReference>
<dbReference type="Gene3D" id="3.40.50.300">
    <property type="entry name" value="P-loop containing nucleotide triphosphate hydrolases"/>
    <property type="match status" value="2"/>
</dbReference>
<feature type="domain" description="Helicase C-terminal" evidence="5">
    <location>
        <begin position="282"/>
        <end position="438"/>
    </location>
</feature>
<keyword evidence="6" id="KW-0347">Helicase</keyword>
<dbReference type="InterPro" id="IPR055227">
    <property type="entry name" value="HRQ1_WHD"/>
</dbReference>
<dbReference type="CDD" id="cd18797">
    <property type="entry name" value="SF2_C_Hrq"/>
    <property type="match status" value="1"/>
</dbReference>
<accession>A0A934KJR7</accession>
<dbReference type="EMBL" id="JAEKNN010000027">
    <property type="protein sequence ID" value="MBJ7609027.1"/>
    <property type="molecule type" value="Genomic_DNA"/>
</dbReference>
<evidence type="ECO:0000256" key="1">
    <source>
        <dbReference type="ARBA" id="ARBA00022741"/>
    </source>
</evidence>
<evidence type="ECO:0000259" key="4">
    <source>
        <dbReference type="PROSITE" id="PS51192"/>
    </source>
</evidence>
<dbReference type="CDD" id="cd17923">
    <property type="entry name" value="DEXHc_Hrq1-like"/>
    <property type="match status" value="1"/>
</dbReference>
<dbReference type="PANTHER" id="PTHR47957:SF3">
    <property type="entry name" value="ATP-DEPENDENT HELICASE HRQ1"/>
    <property type="match status" value="1"/>
</dbReference>
<dbReference type="InterPro" id="IPR011545">
    <property type="entry name" value="DEAD/DEAH_box_helicase_dom"/>
</dbReference>
<organism evidence="6 7">
    <name type="scientific">Candidatus Amunia macphersoniae</name>
    <dbReference type="NCBI Taxonomy" id="3127014"/>
    <lineage>
        <taxon>Bacteria</taxon>
        <taxon>Bacillati</taxon>
        <taxon>Candidatus Dormiibacterota</taxon>
        <taxon>Candidatus Dormibacteria</taxon>
        <taxon>Candidatus Aeolococcales</taxon>
        <taxon>Candidatus Aeolococcaceae</taxon>
        <taxon>Candidatus Amunia</taxon>
    </lineage>
</organism>
<dbReference type="Pfam" id="PF22982">
    <property type="entry name" value="WHD_HRQ1"/>
    <property type="match status" value="1"/>
</dbReference>
<dbReference type="PROSITE" id="PS51192">
    <property type="entry name" value="HELICASE_ATP_BIND_1"/>
    <property type="match status" value="1"/>
</dbReference>
<keyword evidence="6" id="KW-0378">Hydrolase</keyword>
<dbReference type="InterPro" id="IPR027417">
    <property type="entry name" value="P-loop_NTPase"/>
</dbReference>
<keyword evidence="1" id="KW-0547">Nucleotide-binding</keyword>
<dbReference type="Pfam" id="PF00271">
    <property type="entry name" value="Helicase_C"/>
    <property type="match status" value="1"/>
</dbReference>
<dbReference type="Pfam" id="PF09369">
    <property type="entry name" value="MZB"/>
    <property type="match status" value="1"/>
</dbReference>
<dbReference type="GO" id="GO:0036297">
    <property type="term" value="P:interstrand cross-link repair"/>
    <property type="evidence" value="ECO:0007669"/>
    <property type="project" value="TreeGrafter"/>
</dbReference>
<dbReference type="InterPro" id="IPR001650">
    <property type="entry name" value="Helicase_C-like"/>
</dbReference>
<protein>
    <submittedName>
        <fullName evidence="6">DEAD/DEAH box helicase</fullName>
    </submittedName>
</protein>
<keyword evidence="2" id="KW-0067">ATP-binding</keyword>
<sequence>MTTLIDPVAHALDQLRASVTVAGRIVHEELIPANTAEYAPWPTALDPRLVAALRARGIHRPYIHQGEAIDHALAGRDVVVVTPTASGKTLAFAAPVIDAWLHDPEARSLWLFPTKALAQDQLAGLQDIAIHLPAGLRAATYDGDTAPGLRRAVRNEGNIVVTNPDMLHSGILPHHTSWVRLFQHLRYIVVDELHAYRGLFGSHLANVLRRLLRLCRFYGSNPTLIACSATIANPRELAEKLLERPVQLVDRNGAPRAARRLWFWNPPMVDGTMGVRRSATLEARRLMTELLTRKLQTIAFTRSRSGVEVLLNYLQRLHPAPRQGGASPVRGYRGGYLPLERRAIEAGLRDGSVRGVVSTNALELGIDIGNLDAAILVGYPGSIASTWQQLGRAGRRDSESLGVFIATDSPLDQFLVTHPRYLLDAPPEHGLVNPDNLLVLGAHLQAAAFELAFETEESFGGAGVDTTGALLDLFRDDGLVHRTGSRYHWAADAFPAEAISLRRAAATNVVIIDTSTGAGGPGQGPQGPWAASGGGRPGSDGRVIGEVDQFAAPVLVHDDAIYLHQGRQFHVERLDWEEKRAYVHPVSVEHFTLAETRTTLQILERYEGPVGTACRRSLGEVRISRLATMYKKVRFLTHENVGSGPISLPEQDLHSVAAWLAFDPGELGGLDRANLDAGLSGLAASLHAAACLLCMCDPHDIGTHAALRAASPPAAVLGIPAMATAAAAPEPPEFVAGWRPEPAPMPAPVEVGWPTCYLYDSVAGGVGFAERCHQRHSDLARMALELVDGCGCDGGCPSCVGPAPARVDAKAATRHLLGLAR</sequence>
<proteinExistence type="predicted"/>
<name>A0A934KJR7_9BACT</name>
<dbReference type="PANTHER" id="PTHR47957">
    <property type="entry name" value="ATP-DEPENDENT HELICASE HRQ1"/>
    <property type="match status" value="1"/>
</dbReference>
<feature type="region of interest" description="Disordered" evidence="3">
    <location>
        <begin position="516"/>
        <end position="538"/>
    </location>
</feature>
<gene>
    <name evidence="6" type="ORF">JF887_06305</name>
</gene>
<dbReference type="SUPFAM" id="SSF52540">
    <property type="entry name" value="P-loop containing nucleoside triphosphate hydrolases"/>
    <property type="match status" value="2"/>
</dbReference>
<dbReference type="Pfam" id="PF00270">
    <property type="entry name" value="DEAD"/>
    <property type="match status" value="1"/>
</dbReference>
<evidence type="ECO:0000313" key="6">
    <source>
        <dbReference type="EMBL" id="MBJ7609027.1"/>
    </source>
</evidence>
<dbReference type="GO" id="GO:0043138">
    <property type="term" value="F:3'-5' DNA helicase activity"/>
    <property type="evidence" value="ECO:0007669"/>
    <property type="project" value="TreeGrafter"/>
</dbReference>